<dbReference type="EnsemblPlants" id="OBART04G04640.1">
    <property type="protein sequence ID" value="OBART04G04640.1"/>
    <property type="gene ID" value="OBART04G04640"/>
</dbReference>
<sequence>MAMQTSITEIAAGLDKVTELVLALRTGFEAKRARAAVETTPTTPSPMPTLLKAEVQQPLATAPPSLPSSLFVATVEETAMTASSPLPLPHPAEVLQPLVAAPSSQMSFASKAAAVLPCLTTVGPALPGAPSTPSQPRETILSRHDRSLLRPRQQRGIFKQFPRASTAITLRAAQRRGESSAAPPAWDLGGPRKPHFRAAIAACAARAMWLLVAPSSLHGSGVLPLCASGWGPPELGCGRMAGTTNIILDLFFFPNNVWSPDVKGLIIGDESRCQNNHRVQTSLQLEGELLSKEEGKGTRMTWLTDTLQPPGMASTAARGRAVSKEG</sequence>
<reference evidence="1" key="2">
    <citation type="submission" date="2015-03" db="UniProtKB">
        <authorList>
            <consortium name="EnsemblPlants"/>
        </authorList>
    </citation>
    <scope>IDENTIFICATION</scope>
</reference>
<evidence type="ECO:0000313" key="2">
    <source>
        <dbReference type="Proteomes" id="UP000026960"/>
    </source>
</evidence>
<protein>
    <submittedName>
        <fullName evidence="1">Uncharacterized protein</fullName>
    </submittedName>
</protein>
<organism evidence="1">
    <name type="scientific">Oryza barthii</name>
    <dbReference type="NCBI Taxonomy" id="65489"/>
    <lineage>
        <taxon>Eukaryota</taxon>
        <taxon>Viridiplantae</taxon>
        <taxon>Streptophyta</taxon>
        <taxon>Embryophyta</taxon>
        <taxon>Tracheophyta</taxon>
        <taxon>Spermatophyta</taxon>
        <taxon>Magnoliopsida</taxon>
        <taxon>Liliopsida</taxon>
        <taxon>Poales</taxon>
        <taxon>Poaceae</taxon>
        <taxon>BOP clade</taxon>
        <taxon>Oryzoideae</taxon>
        <taxon>Oryzeae</taxon>
        <taxon>Oryzinae</taxon>
        <taxon>Oryza</taxon>
    </lineage>
</organism>
<accession>A0A0D3FT66</accession>
<dbReference type="HOGENOM" id="CLU_944553_0_0_1"/>
<dbReference type="AlphaFoldDB" id="A0A0D3FT66"/>
<proteinExistence type="predicted"/>
<dbReference type="STRING" id="65489.A0A0D3FT66"/>
<keyword evidence="2" id="KW-1185">Reference proteome</keyword>
<dbReference type="Proteomes" id="UP000026960">
    <property type="component" value="Chromosome 4"/>
</dbReference>
<dbReference type="Gramene" id="OBART04G04640.1">
    <property type="protein sequence ID" value="OBART04G04640.1"/>
    <property type="gene ID" value="OBART04G04640"/>
</dbReference>
<evidence type="ECO:0000313" key="1">
    <source>
        <dbReference type="EnsemblPlants" id="OBART04G04640.1"/>
    </source>
</evidence>
<dbReference type="PaxDb" id="65489-OBART04G04640.1"/>
<name>A0A0D3FT66_9ORYZ</name>
<reference evidence="1" key="1">
    <citation type="journal article" date="2009" name="Rice">
        <title>De Novo Next Generation Sequencing of Plant Genomes.</title>
        <authorList>
            <person name="Rounsley S."/>
            <person name="Marri P.R."/>
            <person name="Yu Y."/>
            <person name="He R."/>
            <person name="Sisneros N."/>
            <person name="Goicoechea J.L."/>
            <person name="Lee S.J."/>
            <person name="Angelova A."/>
            <person name="Kudrna D."/>
            <person name="Luo M."/>
            <person name="Affourtit J."/>
            <person name="Desany B."/>
            <person name="Knight J."/>
            <person name="Niazi F."/>
            <person name="Egholm M."/>
            <person name="Wing R.A."/>
        </authorList>
    </citation>
    <scope>NUCLEOTIDE SEQUENCE [LARGE SCALE GENOMIC DNA]</scope>
    <source>
        <strain evidence="1">cv. IRGC 105608</strain>
    </source>
</reference>